<dbReference type="InterPro" id="IPR029044">
    <property type="entry name" value="Nucleotide-diphossugar_trans"/>
</dbReference>
<dbReference type="InterPro" id="IPR039528">
    <property type="entry name" value="DPM1-like"/>
</dbReference>
<dbReference type="EMBL" id="RKHK01000001">
    <property type="protein sequence ID" value="ROR74407.1"/>
    <property type="molecule type" value="Genomic_DNA"/>
</dbReference>
<keyword evidence="6" id="KW-1185">Reference proteome</keyword>
<dbReference type="Proteomes" id="UP000280668">
    <property type="component" value="Unassembled WGS sequence"/>
</dbReference>
<organism evidence="5 6">
    <name type="scientific">Bogoriella caseilytica</name>
    <dbReference type="NCBI Taxonomy" id="56055"/>
    <lineage>
        <taxon>Bacteria</taxon>
        <taxon>Bacillati</taxon>
        <taxon>Actinomycetota</taxon>
        <taxon>Actinomycetes</taxon>
        <taxon>Micrococcales</taxon>
        <taxon>Bogoriellaceae</taxon>
        <taxon>Bogoriella</taxon>
    </lineage>
</organism>
<evidence type="ECO:0000313" key="5">
    <source>
        <dbReference type="EMBL" id="ROR74407.1"/>
    </source>
</evidence>
<keyword evidence="2 5" id="KW-0328">Glycosyltransferase</keyword>
<accession>A0A3N2BGP3</accession>
<dbReference type="PANTHER" id="PTHR43398">
    <property type="entry name" value="DOLICHOL-PHOSPHATE MANNOSYLTRANSFERASE SUBUNIT 1"/>
    <property type="match status" value="1"/>
</dbReference>
<dbReference type="GO" id="GO:0016020">
    <property type="term" value="C:membrane"/>
    <property type="evidence" value="ECO:0007669"/>
    <property type="project" value="GOC"/>
</dbReference>
<dbReference type="SUPFAM" id="SSF53448">
    <property type="entry name" value="Nucleotide-diphospho-sugar transferases"/>
    <property type="match status" value="1"/>
</dbReference>
<dbReference type="GO" id="GO:0009247">
    <property type="term" value="P:glycolipid biosynthetic process"/>
    <property type="evidence" value="ECO:0007669"/>
    <property type="project" value="TreeGrafter"/>
</dbReference>
<evidence type="ECO:0000256" key="2">
    <source>
        <dbReference type="ARBA" id="ARBA00022676"/>
    </source>
</evidence>
<comment type="caution">
    <text evidence="5">The sequence shown here is derived from an EMBL/GenBank/DDBJ whole genome shotgun (WGS) entry which is preliminary data.</text>
</comment>
<dbReference type="Pfam" id="PF00535">
    <property type="entry name" value="Glycos_transf_2"/>
    <property type="match status" value="1"/>
</dbReference>
<evidence type="ECO:0000259" key="4">
    <source>
        <dbReference type="Pfam" id="PF00535"/>
    </source>
</evidence>
<evidence type="ECO:0000313" key="6">
    <source>
        <dbReference type="Proteomes" id="UP000280668"/>
    </source>
</evidence>
<sequence>MSSSLSQSHTLVIVPTYNESESLPVLMGAVREQVPEVDLLVVDDASPDGTGDLAAGFARSDSAVHVLHRPGKEGIGRAYLAGFAWAVERGYRWIVEMDADGSHRAEDLGALLSRAQDSDAPDLVLGSRWIPGGAVQGWPRRRELLSRGGNLWVRGALGISVHDATGGFRVYRAEALEQLDLSAVQSQGYCFQVDMAWRIERAGGTVVEVPITFVERREGQSKMSRAIVAEALWRTTAWGARHRARQLAGLFRRRRDARTTG</sequence>
<dbReference type="Gene3D" id="3.90.550.10">
    <property type="entry name" value="Spore Coat Polysaccharide Biosynthesis Protein SpsA, Chain A"/>
    <property type="match status" value="1"/>
</dbReference>
<dbReference type="AlphaFoldDB" id="A0A3N2BGP3"/>
<feature type="domain" description="Glycosyltransferase 2-like" evidence="4">
    <location>
        <begin position="12"/>
        <end position="179"/>
    </location>
</feature>
<proteinExistence type="inferred from homology"/>
<reference evidence="5 6" key="1">
    <citation type="submission" date="2018-11" db="EMBL/GenBank/DDBJ databases">
        <title>Sequencing the genomes of 1000 actinobacteria strains.</title>
        <authorList>
            <person name="Klenk H.-P."/>
        </authorList>
    </citation>
    <scope>NUCLEOTIDE SEQUENCE [LARGE SCALE GENOMIC DNA]</scope>
    <source>
        <strain evidence="5 6">DSM 11294</strain>
    </source>
</reference>
<dbReference type="InterPro" id="IPR001173">
    <property type="entry name" value="Glyco_trans_2-like"/>
</dbReference>
<name>A0A3N2BGP3_9MICO</name>
<protein>
    <submittedName>
        <fullName evidence="5">Dolichol-phosphate mannosyltransferase</fullName>
    </submittedName>
</protein>
<dbReference type="FunFam" id="3.90.550.10:FF:000122">
    <property type="entry name" value="Dolichol-phosphate mannosyltransferase subunit 1"/>
    <property type="match status" value="1"/>
</dbReference>
<evidence type="ECO:0000256" key="1">
    <source>
        <dbReference type="ARBA" id="ARBA00006739"/>
    </source>
</evidence>
<dbReference type="CDD" id="cd06442">
    <property type="entry name" value="DPM1_like"/>
    <property type="match status" value="1"/>
</dbReference>
<keyword evidence="3 5" id="KW-0808">Transferase</keyword>
<dbReference type="GO" id="GO:0004582">
    <property type="term" value="F:dolichyl-phosphate beta-D-mannosyltransferase activity"/>
    <property type="evidence" value="ECO:0007669"/>
    <property type="project" value="InterPro"/>
</dbReference>
<dbReference type="PANTHER" id="PTHR43398:SF1">
    <property type="entry name" value="DOLICHOL-PHOSPHATE MANNOSYLTRANSFERASE SUBUNIT 1"/>
    <property type="match status" value="1"/>
</dbReference>
<comment type="similarity">
    <text evidence="1">Belongs to the glycosyltransferase 2 family.</text>
</comment>
<gene>
    <name evidence="5" type="ORF">EDD31_2822</name>
</gene>
<evidence type="ECO:0000256" key="3">
    <source>
        <dbReference type="ARBA" id="ARBA00022679"/>
    </source>
</evidence>